<dbReference type="PANTHER" id="PTHR45339:SF1">
    <property type="entry name" value="HYBRID SIGNAL TRANSDUCTION HISTIDINE KINASE J"/>
    <property type="match status" value="1"/>
</dbReference>
<protein>
    <recommendedName>
        <fullName evidence="3">histidine kinase</fullName>
        <ecNumber evidence="3">2.7.13.3</ecNumber>
    </recommendedName>
</protein>
<evidence type="ECO:0000256" key="4">
    <source>
        <dbReference type="ARBA" id="ARBA00022553"/>
    </source>
</evidence>
<dbReference type="Gene3D" id="6.10.340.10">
    <property type="match status" value="1"/>
</dbReference>
<organism evidence="13 14">
    <name type="scientific">Dechloromonas hankyongensis</name>
    <dbReference type="NCBI Taxonomy" id="2908002"/>
    <lineage>
        <taxon>Bacteria</taxon>
        <taxon>Pseudomonadati</taxon>
        <taxon>Pseudomonadota</taxon>
        <taxon>Betaproteobacteria</taxon>
        <taxon>Rhodocyclales</taxon>
        <taxon>Azonexaceae</taxon>
        <taxon>Dechloromonas</taxon>
    </lineage>
</organism>
<dbReference type="SUPFAM" id="SSF47384">
    <property type="entry name" value="Homodimeric domain of signal transducing histidine kinase"/>
    <property type="match status" value="1"/>
</dbReference>
<dbReference type="EC" id="2.7.13.3" evidence="3"/>
<dbReference type="PANTHER" id="PTHR45339">
    <property type="entry name" value="HYBRID SIGNAL TRANSDUCTION HISTIDINE KINASE J"/>
    <property type="match status" value="1"/>
</dbReference>
<sequence length="635" mass="69489">MKFASPLRSVRGQLLIVAIVIESVMLSLLVANSLRLLTTHMGRQAQQHVDEIVPVLSAAIVAPLAQRDYATVQAVLDESTKVGGIDYVVVANKDGRLVANSGWPVGTPLPAADSRLDLFDNQKDKPRYDVVVPITAYGQKMGKLHIGLDLSQIRTAHDQLFTQGIGIALLEMLCSAGLMILLGYFLTRHLGDLTRASEAVAAGNLTPPPVPEGKDDVGRLGAAFNAMSRAVGERIHELTAARDEQARLARSAELAAQAKTAFLATMSHEIRTPMNGILGMTELALKTELTEEQREYLTWVKSSGDNLMRVLNDILDFSKFNDGKLALEKTPLDLAGILDSVVNLYAIVAGNKGLRLYWEAEGEIPDHLLGDPVRIQQVLNNLVSNAIKFTERGEVAIRIGCQPEADSRYWRVRLTVSDTGIGIPADKLTAIFDPFAQAEEWTTRKYGGTGLGLSIVDRLVRLMHGAIQLDSTPGQGSRFVIDMVLERSDSGQPEAAELDQEHARRTLAGKRILLVEDTPVNQKIAEKLLQRYGCRVAIAANGVQALAVADGQEFDLVLMDIQMPEMDGLEATRRLRRRESERTLPRCPIIAMTANAMQDDRDQCLASGMDDFIAKPFRADELVATVAHYLHAAEE</sequence>
<evidence type="ECO:0000256" key="5">
    <source>
        <dbReference type="ARBA" id="ARBA00022679"/>
    </source>
</evidence>
<keyword evidence="4 8" id="KW-0597">Phosphoprotein</keyword>
<dbReference type="CDD" id="cd00082">
    <property type="entry name" value="HisKA"/>
    <property type="match status" value="1"/>
</dbReference>
<dbReference type="Pfam" id="PF00512">
    <property type="entry name" value="HisKA"/>
    <property type="match status" value="1"/>
</dbReference>
<evidence type="ECO:0000313" key="13">
    <source>
        <dbReference type="EMBL" id="MCG2575657.1"/>
    </source>
</evidence>
<evidence type="ECO:0000256" key="8">
    <source>
        <dbReference type="PROSITE-ProRule" id="PRU00169"/>
    </source>
</evidence>
<keyword evidence="14" id="KW-1185">Reference proteome</keyword>
<dbReference type="SUPFAM" id="SSF158472">
    <property type="entry name" value="HAMP domain-like"/>
    <property type="match status" value="1"/>
</dbReference>
<dbReference type="Proteomes" id="UP001165384">
    <property type="component" value="Unassembled WGS sequence"/>
</dbReference>
<feature type="domain" description="Histidine kinase" evidence="10">
    <location>
        <begin position="265"/>
        <end position="487"/>
    </location>
</feature>
<dbReference type="SMART" id="SM00448">
    <property type="entry name" value="REC"/>
    <property type="match status" value="1"/>
</dbReference>
<dbReference type="CDD" id="cd17546">
    <property type="entry name" value="REC_hyHK_CKI1_RcsC-like"/>
    <property type="match status" value="1"/>
</dbReference>
<dbReference type="InterPro" id="IPR036097">
    <property type="entry name" value="HisK_dim/P_sf"/>
</dbReference>
<dbReference type="InterPro" id="IPR004358">
    <property type="entry name" value="Sig_transdc_His_kin-like_C"/>
</dbReference>
<dbReference type="InterPro" id="IPR003594">
    <property type="entry name" value="HATPase_dom"/>
</dbReference>
<comment type="caution">
    <text evidence="13">The sequence shown here is derived from an EMBL/GenBank/DDBJ whole genome shotgun (WGS) entry which is preliminary data.</text>
</comment>
<evidence type="ECO:0000256" key="9">
    <source>
        <dbReference type="SAM" id="Phobius"/>
    </source>
</evidence>
<dbReference type="InterPro" id="IPR001789">
    <property type="entry name" value="Sig_transdc_resp-reg_receiver"/>
</dbReference>
<feature type="domain" description="Response regulatory" evidence="11">
    <location>
        <begin position="511"/>
        <end position="630"/>
    </location>
</feature>
<evidence type="ECO:0000259" key="11">
    <source>
        <dbReference type="PROSITE" id="PS50110"/>
    </source>
</evidence>
<dbReference type="Pfam" id="PF00672">
    <property type="entry name" value="HAMP"/>
    <property type="match status" value="1"/>
</dbReference>
<proteinExistence type="predicted"/>
<dbReference type="SMART" id="SM00387">
    <property type="entry name" value="HATPase_c"/>
    <property type="match status" value="1"/>
</dbReference>
<comment type="catalytic activity">
    <reaction evidence="1">
        <text>ATP + protein L-histidine = ADP + protein N-phospho-L-histidine.</text>
        <dbReference type="EC" id="2.7.13.3"/>
    </reaction>
</comment>
<dbReference type="Pfam" id="PF00072">
    <property type="entry name" value="Response_reg"/>
    <property type="match status" value="1"/>
</dbReference>
<dbReference type="EMBL" id="JAKLTN010000001">
    <property type="protein sequence ID" value="MCG2575657.1"/>
    <property type="molecule type" value="Genomic_DNA"/>
</dbReference>
<evidence type="ECO:0000256" key="7">
    <source>
        <dbReference type="ARBA" id="ARBA00023012"/>
    </source>
</evidence>
<keyword evidence="9" id="KW-0472">Membrane</keyword>
<dbReference type="PROSITE" id="PS50110">
    <property type="entry name" value="RESPONSE_REGULATORY"/>
    <property type="match status" value="1"/>
</dbReference>
<accession>A0ABS9JXN8</accession>
<keyword evidence="9" id="KW-1133">Transmembrane helix</keyword>
<feature type="domain" description="HAMP" evidence="12">
    <location>
        <begin position="184"/>
        <end position="236"/>
    </location>
</feature>
<dbReference type="InterPro" id="IPR011006">
    <property type="entry name" value="CheY-like_superfamily"/>
</dbReference>
<dbReference type="SMART" id="SM00388">
    <property type="entry name" value="HisKA"/>
    <property type="match status" value="1"/>
</dbReference>
<feature type="transmembrane region" description="Helical" evidence="9">
    <location>
        <begin position="12"/>
        <end position="34"/>
    </location>
</feature>
<gene>
    <name evidence="13" type="ORF">LZ012_01470</name>
</gene>
<dbReference type="Gene3D" id="1.10.287.130">
    <property type="match status" value="1"/>
</dbReference>
<dbReference type="Gene3D" id="3.30.565.10">
    <property type="entry name" value="Histidine kinase-like ATPase, C-terminal domain"/>
    <property type="match status" value="1"/>
</dbReference>
<dbReference type="CDD" id="cd06225">
    <property type="entry name" value="HAMP"/>
    <property type="match status" value="1"/>
</dbReference>
<evidence type="ECO:0000313" key="14">
    <source>
        <dbReference type="Proteomes" id="UP001165384"/>
    </source>
</evidence>
<dbReference type="PROSITE" id="PS50885">
    <property type="entry name" value="HAMP"/>
    <property type="match status" value="1"/>
</dbReference>
<dbReference type="SUPFAM" id="SSF52172">
    <property type="entry name" value="CheY-like"/>
    <property type="match status" value="1"/>
</dbReference>
<dbReference type="InterPro" id="IPR003660">
    <property type="entry name" value="HAMP_dom"/>
</dbReference>
<keyword evidence="9" id="KW-0812">Transmembrane</keyword>
<dbReference type="InterPro" id="IPR005467">
    <property type="entry name" value="His_kinase_dom"/>
</dbReference>
<evidence type="ECO:0000259" key="10">
    <source>
        <dbReference type="PROSITE" id="PS50109"/>
    </source>
</evidence>
<dbReference type="PROSITE" id="PS50109">
    <property type="entry name" value="HIS_KIN"/>
    <property type="match status" value="1"/>
</dbReference>
<name>A0ABS9JXN8_9RHOO</name>
<evidence type="ECO:0000256" key="6">
    <source>
        <dbReference type="ARBA" id="ARBA00022777"/>
    </source>
</evidence>
<evidence type="ECO:0000256" key="2">
    <source>
        <dbReference type="ARBA" id="ARBA00004370"/>
    </source>
</evidence>
<dbReference type="InterPro" id="IPR003661">
    <property type="entry name" value="HisK_dim/P_dom"/>
</dbReference>
<feature type="transmembrane region" description="Helical" evidence="9">
    <location>
        <begin position="160"/>
        <end position="186"/>
    </location>
</feature>
<keyword evidence="7" id="KW-0902">Two-component regulatory system</keyword>
<feature type="modified residue" description="4-aspartylphosphate" evidence="8">
    <location>
        <position position="560"/>
    </location>
</feature>
<dbReference type="SUPFAM" id="SSF55874">
    <property type="entry name" value="ATPase domain of HSP90 chaperone/DNA topoisomerase II/histidine kinase"/>
    <property type="match status" value="1"/>
</dbReference>
<dbReference type="PRINTS" id="PR00344">
    <property type="entry name" value="BCTRLSENSOR"/>
</dbReference>
<evidence type="ECO:0000259" key="12">
    <source>
        <dbReference type="PROSITE" id="PS50885"/>
    </source>
</evidence>
<dbReference type="Gene3D" id="3.40.50.2300">
    <property type="match status" value="1"/>
</dbReference>
<reference evidence="13" key="1">
    <citation type="submission" date="2022-01" db="EMBL/GenBank/DDBJ databases">
        <authorList>
            <person name="Jo J.-H."/>
            <person name="Im W.-T."/>
        </authorList>
    </citation>
    <scope>NUCLEOTIDE SEQUENCE</scope>
    <source>
        <strain evidence="13">XY25</strain>
    </source>
</reference>
<dbReference type="SMART" id="SM00304">
    <property type="entry name" value="HAMP"/>
    <property type="match status" value="1"/>
</dbReference>
<dbReference type="Pfam" id="PF02518">
    <property type="entry name" value="HATPase_c"/>
    <property type="match status" value="1"/>
</dbReference>
<evidence type="ECO:0000256" key="3">
    <source>
        <dbReference type="ARBA" id="ARBA00012438"/>
    </source>
</evidence>
<dbReference type="CDD" id="cd16922">
    <property type="entry name" value="HATPase_EvgS-ArcB-TorS-like"/>
    <property type="match status" value="1"/>
</dbReference>
<dbReference type="InterPro" id="IPR036890">
    <property type="entry name" value="HATPase_C_sf"/>
</dbReference>
<comment type="subcellular location">
    <subcellularLocation>
        <location evidence="2">Membrane</location>
    </subcellularLocation>
</comment>
<evidence type="ECO:0000256" key="1">
    <source>
        <dbReference type="ARBA" id="ARBA00000085"/>
    </source>
</evidence>
<keyword evidence="5" id="KW-0808">Transferase</keyword>
<keyword evidence="6" id="KW-0418">Kinase</keyword>